<dbReference type="OrthoDB" id="6744at2157"/>
<evidence type="ECO:0000259" key="4">
    <source>
        <dbReference type="Pfam" id="PF00127"/>
    </source>
</evidence>
<keyword evidence="2" id="KW-0186">Copper</keyword>
<dbReference type="GO" id="GO:0009055">
    <property type="term" value="F:electron transfer activity"/>
    <property type="evidence" value="ECO:0007669"/>
    <property type="project" value="InterPro"/>
</dbReference>
<dbReference type="Pfam" id="PF00127">
    <property type="entry name" value="Copper-bind"/>
    <property type="match status" value="1"/>
</dbReference>
<feature type="domain" description="Blue (type 1) copper" evidence="4">
    <location>
        <begin position="98"/>
        <end position="164"/>
    </location>
</feature>
<name>A0A8J8Q2I1_9EURY</name>
<evidence type="ECO:0000313" key="6">
    <source>
        <dbReference type="Proteomes" id="UP000766904"/>
    </source>
</evidence>
<evidence type="ECO:0000313" key="5">
    <source>
        <dbReference type="EMBL" id="TYL38206.1"/>
    </source>
</evidence>
<dbReference type="RefSeq" id="WP_148858519.1">
    <property type="nucleotide sequence ID" value="NZ_PHNJ01000006.1"/>
</dbReference>
<proteinExistence type="predicted"/>
<keyword evidence="6" id="KW-1185">Reference proteome</keyword>
<dbReference type="InterPro" id="IPR006311">
    <property type="entry name" value="TAT_signal"/>
</dbReference>
<dbReference type="EMBL" id="PHNJ01000006">
    <property type="protein sequence ID" value="TYL38206.1"/>
    <property type="molecule type" value="Genomic_DNA"/>
</dbReference>
<feature type="compositionally biased region" description="Acidic residues" evidence="3">
    <location>
        <begin position="30"/>
        <end position="51"/>
    </location>
</feature>
<dbReference type="Proteomes" id="UP000766904">
    <property type="component" value="Unassembled WGS sequence"/>
</dbReference>
<dbReference type="AlphaFoldDB" id="A0A8J8Q2I1"/>
<evidence type="ECO:0000256" key="2">
    <source>
        <dbReference type="ARBA" id="ARBA00023008"/>
    </source>
</evidence>
<feature type="region of interest" description="Disordered" evidence="3">
    <location>
        <begin position="27"/>
        <end position="58"/>
    </location>
</feature>
<evidence type="ECO:0000256" key="3">
    <source>
        <dbReference type="SAM" id="MobiDB-lite"/>
    </source>
</evidence>
<evidence type="ECO:0000256" key="1">
    <source>
        <dbReference type="ARBA" id="ARBA00022723"/>
    </source>
</evidence>
<gene>
    <name evidence="5" type="ORF">CV102_13485</name>
</gene>
<dbReference type="Gene3D" id="2.60.40.420">
    <property type="entry name" value="Cupredoxins - blue copper proteins"/>
    <property type="match status" value="1"/>
</dbReference>
<keyword evidence="1" id="KW-0479">Metal-binding</keyword>
<accession>A0A8J8Q2I1</accession>
<protein>
    <recommendedName>
        <fullName evidence="4">Blue (type 1) copper domain-containing protein</fullName>
    </recommendedName>
</protein>
<organism evidence="5 6">
    <name type="scientific">Natronococcus pandeyae</name>
    <dbReference type="NCBI Taxonomy" id="2055836"/>
    <lineage>
        <taxon>Archaea</taxon>
        <taxon>Methanobacteriati</taxon>
        <taxon>Methanobacteriota</taxon>
        <taxon>Stenosarchaea group</taxon>
        <taxon>Halobacteria</taxon>
        <taxon>Halobacteriales</taxon>
        <taxon>Natrialbaceae</taxon>
        <taxon>Natronococcus</taxon>
    </lineage>
</organism>
<reference evidence="5" key="1">
    <citation type="submission" date="2017-11" db="EMBL/GenBank/DDBJ databases">
        <authorList>
            <person name="Kajale S.C."/>
            <person name="Sharma A."/>
        </authorList>
    </citation>
    <scope>NUCLEOTIDE SEQUENCE</scope>
    <source>
        <strain evidence="5">LS1_42</strain>
    </source>
</reference>
<dbReference type="InterPro" id="IPR000923">
    <property type="entry name" value="BlueCu_1"/>
</dbReference>
<comment type="caution">
    <text evidence="5">The sequence shown here is derived from an EMBL/GenBank/DDBJ whole genome shotgun (WGS) entry which is preliminary data.</text>
</comment>
<dbReference type="InterPro" id="IPR008972">
    <property type="entry name" value="Cupredoxin"/>
</dbReference>
<dbReference type="PROSITE" id="PS51318">
    <property type="entry name" value="TAT"/>
    <property type="match status" value="1"/>
</dbReference>
<dbReference type="SUPFAM" id="SSF49503">
    <property type="entry name" value="Cupredoxins"/>
    <property type="match status" value="1"/>
</dbReference>
<dbReference type="GO" id="GO:0005507">
    <property type="term" value="F:copper ion binding"/>
    <property type="evidence" value="ECO:0007669"/>
    <property type="project" value="InterPro"/>
</dbReference>
<sequence>MWGETSATRRTVIKLAGGAIAATPVAGCLADEEPEAELDPDEEAPEDEPEEPDRASEWEAVDEIRLESDVTVWIGAEPDPIDGEENPTLVLFEGREYAITWENGDGFRHNIELRDADNEIVDDHATRPIEGEGETQTLEFEASDELAEYVCEPHEPTMRGEIDVVDG</sequence>